<organism evidence="8 9">
    <name type="scientific">Candidatus Ichthyocystis hellenicum</name>
    <dbReference type="NCBI Taxonomy" id="1561003"/>
    <lineage>
        <taxon>Bacteria</taxon>
        <taxon>Pseudomonadati</taxon>
        <taxon>Pseudomonadota</taxon>
        <taxon>Betaproteobacteria</taxon>
        <taxon>Burkholderiales</taxon>
        <taxon>Candidatus Ichthyocystis</taxon>
    </lineage>
</organism>
<dbReference type="Pfam" id="PF02491">
    <property type="entry name" value="SHS2_FTSA"/>
    <property type="match status" value="1"/>
</dbReference>
<dbReference type="Pfam" id="PF14450">
    <property type="entry name" value="FtsA"/>
    <property type="match status" value="2"/>
</dbReference>
<keyword evidence="3 5" id="KW-0472">Membrane</keyword>
<dbReference type="InterPro" id="IPR050696">
    <property type="entry name" value="FtsA/MreB"/>
</dbReference>
<dbReference type="RefSeq" id="WP_092342900.1">
    <property type="nucleotide sequence ID" value="NZ_FLSL01000085.1"/>
</dbReference>
<dbReference type="Gene3D" id="3.30.1490.110">
    <property type="match status" value="1"/>
</dbReference>
<proteinExistence type="inferred from homology"/>
<dbReference type="SMART" id="SM00842">
    <property type="entry name" value="FtsA"/>
    <property type="match status" value="1"/>
</dbReference>
<dbReference type="InterPro" id="IPR003494">
    <property type="entry name" value="SHS2_FtsA"/>
</dbReference>
<evidence type="ECO:0000256" key="2">
    <source>
        <dbReference type="ARBA" id="ARBA00022618"/>
    </source>
</evidence>
<dbReference type="InterPro" id="IPR043129">
    <property type="entry name" value="ATPase_NBD"/>
</dbReference>
<dbReference type="GO" id="GO:0043093">
    <property type="term" value="P:FtsZ-dependent cytokinesis"/>
    <property type="evidence" value="ECO:0007669"/>
    <property type="project" value="UniProtKB-UniRule"/>
</dbReference>
<dbReference type="SUPFAM" id="SSF53067">
    <property type="entry name" value="Actin-like ATPase domain"/>
    <property type="match status" value="2"/>
</dbReference>
<dbReference type="Proteomes" id="UP000198651">
    <property type="component" value="Chromosome I"/>
</dbReference>
<gene>
    <name evidence="5 8" type="primary">ftsA</name>
    <name evidence="8" type="ORF">Ark11_0639</name>
</gene>
<dbReference type="PANTHER" id="PTHR32432">
    <property type="entry name" value="CELL DIVISION PROTEIN FTSA-RELATED"/>
    <property type="match status" value="1"/>
</dbReference>
<dbReference type="CDD" id="cd24048">
    <property type="entry name" value="ASKHA_NBD_FtsA"/>
    <property type="match status" value="1"/>
</dbReference>
<dbReference type="GO" id="GO:0009898">
    <property type="term" value="C:cytoplasmic side of plasma membrane"/>
    <property type="evidence" value="ECO:0007669"/>
    <property type="project" value="UniProtKB-UniRule"/>
</dbReference>
<dbReference type="AlphaFoldDB" id="A0A0S4M122"/>
<dbReference type="InterPro" id="IPR020823">
    <property type="entry name" value="Cell_div_FtsA"/>
</dbReference>
<dbReference type="HAMAP" id="MF_02033">
    <property type="entry name" value="FtsA"/>
    <property type="match status" value="1"/>
</dbReference>
<comment type="similarity">
    <text evidence="5 6">Belongs to the FtsA/MreB family.</text>
</comment>
<keyword evidence="9" id="KW-1185">Reference proteome</keyword>
<dbReference type="STRING" id="1561003.Ark11_0639"/>
<name>A0A0S4M122_9BURK</name>
<sequence>MSRNRDLNGIVVGIDIGTSKVACAVAEISSIDSSPRVIGFGLCPSHGLKKGVVVNIESTVYAIQQVVKDAENMANTQVSLVCAGITGGHVRGMNSHGMVAIKDREVQRGDIDRVIETARAVLIPADQDVLHILTQEFTVDGQSGVKDPLGMSGVRLEVNVHIVSGAISAAQNIIKCVRRCNLEIEDLVVQPFASSQSTLTSDEKDLGVCLIDIGAGTTDLMVFVGGAVRYTSVIPIAGSQVTSDIAIALHTPMKDAEAIKCQYGCALCELVSDDEQISVPSIGDRADKCFSAAVLAGVIQPRLEELFELIRDELIYHGFEDVLSSGIVITGGTAEMTGIEVLAERIFRIPVRIGRPRYIGPLSDKVCSPSLSTLYGLLIEARDQCYMEQSDPKKTAIFAPILGFFSGIQTWFKENF</sequence>
<evidence type="ECO:0000259" key="7">
    <source>
        <dbReference type="SMART" id="SM00842"/>
    </source>
</evidence>
<dbReference type="EMBL" id="LN906597">
    <property type="protein sequence ID" value="CUT17475.1"/>
    <property type="molecule type" value="Genomic_DNA"/>
</dbReference>
<comment type="subunit">
    <text evidence="5">Self-interacts. Interacts with FtsZ.</text>
</comment>
<feature type="domain" description="SHS2" evidence="7">
    <location>
        <begin position="11"/>
        <end position="198"/>
    </location>
</feature>
<dbReference type="OrthoDB" id="9810567at2"/>
<evidence type="ECO:0000313" key="8">
    <source>
        <dbReference type="EMBL" id="CUT17475.1"/>
    </source>
</evidence>
<dbReference type="Gene3D" id="3.30.420.40">
    <property type="match status" value="2"/>
</dbReference>
<comment type="subcellular location">
    <subcellularLocation>
        <location evidence="5">Cell membrane</location>
        <topology evidence="5">Peripheral membrane protein</topology>
        <orientation evidence="5">Cytoplasmic side</orientation>
    </subcellularLocation>
    <text evidence="5">Localizes to the Z ring in an FtsZ-dependent manner. Targeted to the membrane through a conserved C-terminal amphipathic helix.</text>
</comment>
<evidence type="ECO:0000313" key="9">
    <source>
        <dbReference type="Proteomes" id="UP000198651"/>
    </source>
</evidence>
<dbReference type="PIRSF" id="PIRSF003101">
    <property type="entry name" value="FtsA"/>
    <property type="match status" value="1"/>
</dbReference>
<evidence type="ECO:0000256" key="5">
    <source>
        <dbReference type="HAMAP-Rule" id="MF_02033"/>
    </source>
</evidence>
<dbReference type="PANTHER" id="PTHR32432:SF4">
    <property type="entry name" value="CELL DIVISION PROTEIN FTSA"/>
    <property type="match status" value="1"/>
</dbReference>
<dbReference type="FunFam" id="3.30.1490.110:FF:000001">
    <property type="entry name" value="Cell division protein FtsA"/>
    <property type="match status" value="1"/>
</dbReference>
<evidence type="ECO:0000256" key="6">
    <source>
        <dbReference type="PIRNR" id="PIRNR003101"/>
    </source>
</evidence>
<keyword evidence="2 5" id="KW-0132">Cell division</keyword>
<dbReference type="PATRIC" id="fig|1561003.3.peg.643"/>
<protein>
    <recommendedName>
        <fullName evidence="5 6">Cell division protein FtsA</fullName>
    </recommendedName>
</protein>
<comment type="function">
    <text evidence="5 6">Cell division protein that is involved in the assembly of the Z ring. May serve as a membrane anchor for the Z ring.</text>
</comment>
<evidence type="ECO:0000256" key="3">
    <source>
        <dbReference type="ARBA" id="ARBA00023136"/>
    </source>
</evidence>
<evidence type="ECO:0000256" key="4">
    <source>
        <dbReference type="ARBA" id="ARBA00023306"/>
    </source>
</evidence>
<keyword evidence="1 5" id="KW-1003">Cell membrane</keyword>
<accession>A0A0S4M122</accession>
<evidence type="ECO:0000256" key="1">
    <source>
        <dbReference type="ARBA" id="ARBA00022475"/>
    </source>
</evidence>
<keyword evidence="4 5" id="KW-0131">Cell cycle</keyword>
<reference evidence="9" key="1">
    <citation type="submission" date="2015-11" db="EMBL/GenBank/DDBJ databases">
        <authorList>
            <person name="Seth-Smith H.M.B."/>
        </authorList>
    </citation>
    <scope>NUCLEOTIDE SEQUENCE [LARGE SCALE GENOMIC DNA]</scope>
    <source>
        <strain evidence="9">2013Ark11</strain>
    </source>
</reference>
<dbReference type="GO" id="GO:0032153">
    <property type="term" value="C:cell division site"/>
    <property type="evidence" value="ECO:0007669"/>
    <property type="project" value="UniProtKB-UniRule"/>
</dbReference>
<dbReference type="NCBIfam" id="TIGR01174">
    <property type="entry name" value="ftsA"/>
    <property type="match status" value="1"/>
</dbReference>